<keyword evidence="4" id="KW-0325">Glycoprotein</keyword>
<evidence type="ECO:0000256" key="2">
    <source>
        <dbReference type="ARBA" id="ARBA00022525"/>
    </source>
</evidence>
<evidence type="ECO:0000256" key="1">
    <source>
        <dbReference type="ARBA" id="ARBA00004613"/>
    </source>
</evidence>
<dbReference type="AlphaFoldDB" id="H3BXT1"/>
<dbReference type="HOGENOM" id="CLU_2048997_0_0_1"/>
<name>H3BXT1_TETNG</name>
<dbReference type="Gene3D" id="2.40.128.20">
    <property type="match status" value="1"/>
</dbReference>
<keyword evidence="2" id="KW-0964">Secreted</keyword>
<dbReference type="PANTHER" id="PTHR11967">
    <property type="entry name" value="ALPHA-1-ACID GLYCOPROTEIN"/>
    <property type="match status" value="1"/>
</dbReference>
<comment type="subcellular location">
    <subcellularLocation>
        <location evidence="1">Secreted</location>
    </subcellularLocation>
</comment>
<protein>
    <submittedName>
        <fullName evidence="6">Uncharacterized protein</fullName>
    </submittedName>
</protein>
<evidence type="ECO:0000256" key="5">
    <source>
        <dbReference type="SAM" id="SignalP"/>
    </source>
</evidence>
<organism evidence="6 7">
    <name type="scientific">Tetraodon nigroviridis</name>
    <name type="common">Spotted green pufferfish</name>
    <name type="synonym">Chelonodon nigroviridis</name>
    <dbReference type="NCBI Taxonomy" id="99883"/>
    <lineage>
        <taxon>Eukaryota</taxon>
        <taxon>Metazoa</taxon>
        <taxon>Chordata</taxon>
        <taxon>Craniata</taxon>
        <taxon>Vertebrata</taxon>
        <taxon>Euteleostomi</taxon>
        <taxon>Actinopterygii</taxon>
        <taxon>Neopterygii</taxon>
        <taxon>Teleostei</taxon>
        <taxon>Neoteleostei</taxon>
        <taxon>Acanthomorphata</taxon>
        <taxon>Eupercaria</taxon>
        <taxon>Tetraodontiformes</taxon>
        <taxon>Tetradontoidea</taxon>
        <taxon>Tetraodontidae</taxon>
        <taxon>Tetraodon</taxon>
    </lineage>
</organism>
<reference evidence="6" key="2">
    <citation type="submission" date="2025-08" db="UniProtKB">
        <authorList>
            <consortium name="Ensembl"/>
        </authorList>
    </citation>
    <scope>IDENTIFICATION</scope>
</reference>
<dbReference type="GO" id="GO:0005576">
    <property type="term" value="C:extracellular region"/>
    <property type="evidence" value="ECO:0007669"/>
    <property type="project" value="UniProtKB-SubCell"/>
</dbReference>
<keyword evidence="3 5" id="KW-0732">Signal</keyword>
<sequence length="120" mass="13951">MLAVRVVFLFSLAHLSQTTLQNCEDLLRPLDQLHPRSLEGDWALIAGSLSHRPFLKLFGQRESSTSSFTNNIDSKNITWRRSMRSEKNECHYHSYNISLEAGGDSWRRKRWTSSDVRWAV</sequence>
<dbReference type="Ensembl" id="ENSTNIT00000004078.1">
    <property type="protein sequence ID" value="ENSTNIP00000000794.1"/>
    <property type="gene ID" value="ENSTNIG00000000266.1"/>
</dbReference>
<dbReference type="PANTHER" id="PTHR11967:SF2">
    <property type="entry name" value="ALPHA-1-ACID GLYCOPROTEIN 1"/>
    <property type="match status" value="1"/>
</dbReference>
<feature type="signal peptide" evidence="5">
    <location>
        <begin position="1"/>
        <end position="18"/>
    </location>
</feature>
<dbReference type="Proteomes" id="UP000007303">
    <property type="component" value="Unassembled WGS sequence"/>
</dbReference>
<proteinExistence type="predicted"/>
<feature type="chain" id="PRO_5003581689" evidence="5">
    <location>
        <begin position="19"/>
        <end position="120"/>
    </location>
</feature>
<evidence type="ECO:0000313" key="6">
    <source>
        <dbReference type="Ensembl" id="ENSTNIP00000000794.1"/>
    </source>
</evidence>
<dbReference type="STRING" id="99883.ENSTNIP00000000794"/>
<keyword evidence="7" id="KW-1185">Reference proteome</keyword>
<reference evidence="6" key="3">
    <citation type="submission" date="2025-09" db="UniProtKB">
        <authorList>
            <consortium name="Ensembl"/>
        </authorList>
    </citation>
    <scope>IDENTIFICATION</scope>
</reference>
<dbReference type="InterPro" id="IPR012674">
    <property type="entry name" value="Calycin"/>
</dbReference>
<dbReference type="InParanoid" id="H3BXT1"/>
<evidence type="ECO:0000313" key="7">
    <source>
        <dbReference type="Proteomes" id="UP000007303"/>
    </source>
</evidence>
<evidence type="ECO:0000256" key="3">
    <source>
        <dbReference type="ARBA" id="ARBA00022729"/>
    </source>
</evidence>
<accession>H3BXT1</accession>
<reference evidence="7" key="1">
    <citation type="journal article" date="2004" name="Nature">
        <title>Genome duplication in the teleost fish Tetraodon nigroviridis reveals the early vertebrate proto-karyotype.</title>
        <authorList>
            <person name="Jaillon O."/>
            <person name="Aury J.-M."/>
            <person name="Brunet F."/>
            <person name="Petit J.-L."/>
            <person name="Stange-Thomann N."/>
            <person name="Mauceli E."/>
            <person name="Bouneau L."/>
            <person name="Fischer C."/>
            <person name="Ozouf-Costaz C."/>
            <person name="Bernot A."/>
            <person name="Nicaud S."/>
            <person name="Jaffe D."/>
            <person name="Fisher S."/>
            <person name="Lutfalla G."/>
            <person name="Dossat C."/>
            <person name="Segurens B."/>
            <person name="Dasilva C."/>
            <person name="Salanoubat M."/>
            <person name="Levy M."/>
            <person name="Boudet N."/>
            <person name="Castellano S."/>
            <person name="Anthouard V."/>
            <person name="Jubin C."/>
            <person name="Castelli V."/>
            <person name="Katinka M."/>
            <person name="Vacherie B."/>
            <person name="Biemont C."/>
            <person name="Skalli Z."/>
            <person name="Cattolico L."/>
            <person name="Poulain J."/>
            <person name="De Berardinis V."/>
            <person name="Cruaud C."/>
            <person name="Duprat S."/>
            <person name="Brottier P."/>
            <person name="Coutanceau J.-P."/>
            <person name="Gouzy J."/>
            <person name="Parra G."/>
            <person name="Lardier G."/>
            <person name="Chapple C."/>
            <person name="McKernan K.J."/>
            <person name="McEwan P."/>
            <person name="Bosak S."/>
            <person name="Kellis M."/>
            <person name="Volff J.-N."/>
            <person name="Guigo R."/>
            <person name="Zody M.C."/>
            <person name="Mesirov J."/>
            <person name="Lindblad-Toh K."/>
            <person name="Birren B."/>
            <person name="Nusbaum C."/>
            <person name="Kahn D."/>
            <person name="Robinson-Rechavi M."/>
            <person name="Laudet V."/>
            <person name="Schachter V."/>
            <person name="Quetier F."/>
            <person name="Saurin W."/>
            <person name="Scarpelli C."/>
            <person name="Wincker P."/>
            <person name="Lander E.S."/>
            <person name="Weissenbach J."/>
            <person name="Roest Crollius H."/>
        </authorList>
    </citation>
    <scope>NUCLEOTIDE SEQUENCE [LARGE SCALE GENOMIC DNA]</scope>
</reference>
<dbReference type="GeneTree" id="ENSGT00940000166223"/>
<evidence type="ECO:0000256" key="4">
    <source>
        <dbReference type="ARBA" id="ARBA00023180"/>
    </source>
</evidence>